<feature type="compositionally biased region" description="Polar residues" evidence="1">
    <location>
        <begin position="45"/>
        <end position="61"/>
    </location>
</feature>
<proteinExistence type="predicted"/>
<evidence type="ECO:0000313" key="3">
    <source>
        <dbReference type="Proteomes" id="UP000325182"/>
    </source>
</evidence>
<feature type="region of interest" description="Disordered" evidence="1">
    <location>
        <begin position="1"/>
        <end position="61"/>
    </location>
</feature>
<accession>A0A5D4MJY3</accession>
<feature type="compositionally biased region" description="Basic and acidic residues" evidence="1">
    <location>
        <begin position="18"/>
        <end position="29"/>
    </location>
</feature>
<protein>
    <submittedName>
        <fullName evidence="2">Uncharacterized protein</fullName>
    </submittedName>
</protein>
<dbReference type="EMBL" id="VTEG01000001">
    <property type="protein sequence ID" value="TYS01311.1"/>
    <property type="molecule type" value="Genomic_DNA"/>
</dbReference>
<sequence>MNHPKEKLMQSEGTTDSIESHKKEIDAVRRDHRQHGTPQERNRCSQKGPQTAWNPIRENSM</sequence>
<reference evidence="2 3" key="1">
    <citation type="submission" date="2019-08" db="EMBL/GenBank/DDBJ databases">
        <title>Bacillus genomes from the desert of Cuatro Cienegas, Coahuila.</title>
        <authorList>
            <person name="Olmedo-Alvarez G."/>
        </authorList>
    </citation>
    <scope>NUCLEOTIDE SEQUENCE [LARGE SCALE GENOMIC DNA]</scope>
    <source>
        <strain evidence="2 3">CH128b_4D</strain>
    </source>
</reference>
<evidence type="ECO:0000313" key="2">
    <source>
        <dbReference type="EMBL" id="TYS01311.1"/>
    </source>
</evidence>
<dbReference type="AlphaFoldDB" id="A0A5D4MJY3"/>
<evidence type="ECO:0000256" key="1">
    <source>
        <dbReference type="SAM" id="MobiDB-lite"/>
    </source>
</evidence>
<dbReference type="Proteomes" id="UP000325182">
    <property type="component" value="Unassembled WGS sequence"/>
</dbReference>
<dbReference type="RefSeq" id="WP_148952670.1">
    <property type="nucleotide sequence ID" value="NZ_VTEG01000001.1"/>
</dbReference>
<name>A0A5D4MJY3_9BACI</name>
<gene>
    <name evidence="2" type="ORF">FZC84_01230</name>
</gene>
<organism evidence="2 3">
    <name type="scientific">Rossellomorea vietnamensis</name>
    <dbReference type="NCBI Taxonomy" id="218284"/>
    <lineage>
        <taxon>Bacteria</taxon>
        <taxon>Bacillati</taxon>
        <taxon>Bacillota</taxon>
        <taxon>Bacilli</taxon>
        <taxon>Bacillales</taxon>
        <taxon>Bacillaceae</taxon>
        <taxon>Rossellomorea</taxon>
    </lineage>
</organism>
<comment type="caution">
    <text evidence="2">The sequence shown here is derived from an EMBL/GenBank/DDBJ whole genome shotgun (WGS) entry which is preliminary data.</text>
</comment>